<dbReference type="AlphaFoldDB" id="A0A2N3V8A6"/>
<name>A0A2N3V8A6_9NOCA</name>
<dbReference type="EMBL" id="PJMW01000002">
    <property type="protein sequence ID" value="PKV77846.1"/>
    <property type="molecule type" value="Genomic_DNA"/>
</dbReference>
<sequence length="148" mass="16044">MTDWEEFARALAGELAAAPDTTVLVIGEAAPSGSRRFAQFRKTSESVLAELTGNAWLDPASHPDDAGWRAITRAGWRPPDRDHCDNWWAEFTSPVGIEGYRRLAAITVTGLRDGFAIDSPLTLVYQGWVERAGNSNLHLPGLGIPDAG</sequence>
<dbReference type="OrthoDB" id="3477487at2"/>
<organism evidence="2 3">
    <name type="scientific">Nocardia fluminea</name>
    <dbReference type="NCBI Taxonomy" id="134984"/>
    <lineage>
        <taxon>Bacteria</taxon>
        <taxon>Bacillati</taxon>
        <taxon>Actinomycetota</taxon>
        <taxon>Actinomycetes</taxon>
        <taxon>Mycobacteriales</taxon>
        <taxon>Nocardiaceae</taxon>
        <taxon>Nocardia</taxon>
    </lineage>
</organism>
<accession>A0A2N3V8A6</accession>
<comment type="caution">
    <text evidence="2">The sequence shown here is derived from an EMBL/GenBank/DDBJ whole genome shotgun (WGS) entry which is preliminary data.</text>
</comment>
<feature type="domain" description="TY-Chap N-terminal" evidence="1">
    <location>
        <begin position="2"/>
        <end position="122"/>
    </location>
</feature>
<dbReference type="RefSeq" id="WP_101464415.1">
    <property type="nucleotide sequence ID" value="NZ_PJMW01000002.1"/>
</dbReference>
<dbReference type="Proteomes" id="UP000233766">
    <property type="component" value="Unassembled WGS sequence"/>
</dbReference>
<reference evidence="2 3" key="1">
    <citation type="submission" date="2017-12" db="EMBL/GenBank/DDBJ databases">
        <title>Sequencing the genomes of 1000 Actinobacteria strains.</title>
        <authorList>
            <person name="Klenk H.-P."/>
        </authorList>
    </citation>
    <scope>NUCLEOTIDE SEQUENCE [LARGE SCALE GENOMIC DNA]</scope>
    <source>
        <strain evidence="2 3">DSM 44489</strain>
    </source>
</reference>
<proteinExistence type="predicted"/>
<dbReference type="InterPro" id="IPR054344">
    <property type="entry name" value="TY-Chap_N"/>
</dbReference>
<evidence type="ECO:0000259" key="1">
    <source>
        <dbReference type="Pfam" id="PF22552"/>
    </source>
</evidence>
<protein>
    <recommendedName>
        <fullName evidence="1">TY-Chap N-terminal domain-containing protein</fullName>
    </recommendedName>
</protein>
<evidence type="ECO:0000313" key="3">
    <source>
        <dbReference type="Proteomes" id="UP000233766"/>
    </source>
</evidence>
<evidence type="ECO:0000313" key="2">
    <source>
        <dbReference type="EMBL" id="PKV77846.1"/>
    </source>
</evidence>
<dbReference type="Pfam" id="PF22552">
    <property type="entry name" value="TY-Chap3"/>
    <property type="match status" value="1"/>
</dbReference>
<gene>
    <name evidence="2" type="ORF">ATK86_2199</name>
</gene>
<keyword evidence="3" id="KW-1185">Reference proteome</keyword>